<dbReference type="PANTHER" id="PTHR21477:SF13">
    <property type="entry name" value="KIAA0930"/>
    <property type="match status" value="1"/>
</dbReference>
<reference evidence="2" key="2">
    <citation type="submission" date="2021-03" db="UniProtKB">
        <authorList>
            <consortium name="EnsemblPlants"/>
        </authorList>
    </citation>
    <scope>IDENTIFICATION</scope>
</reference>
<keyword evidence="3" id="KW-1185">Reference proteome</keyword>
<dbReference type="OMA" id="KMNIHAH"/>
<feature type="compositionally biased region" description="Basic and acidic residues" evidence="1">
    <location>
        <begin position="174"/>
        <end position="183"/>
    </location>
</feature>
<dbReference type="Proteomes" id="UP000596660">
    <property type="component" value="Unplaced"/>
</dbReference>
<dbReference type="EnsemblPlants" id="AUR62037460-RA">
    <property type="protein sequence ID" value="AUR62037460-RA:cds"/>
    <property type="gene ID" value="AUR62037460"/>
</dbReference>
<dbReference type="InterPro" id="IPR019141">
    <property type="entry name" value="DUF2045"/>
</dbReference>
<dbReference type="Gramene" id="AUR62037460-RA">
    <property type="protein sequence ID" value="AUR62037460-RA:cds"/>
    <property type="gene ID" value="AUR62037460"/>
</dbReference>
<protein>
    <submittedName>
        <fullName evidence="2">Uncharacterized protein</fullName>
    </submittedName>
</protein>
<name>A0A803MYV7_CHEQI</name>
<evidence type="ECO:0000313" key="3">
    <source>
        <dbReference type="Proteomes" id="UP000596660"/>
    </source>
</evidence>
<dbReference type="Pfam" id="PF09741">
    <property type="entry name" value="DUF2045"/>
    <property type="match status" value="1"/>
</dbReference>
<accession>A0A803MYV7</accession>
<evidence type="ECO:0000256" key="1">
    <source>
        <dbReference type="SAM" id="MobiDB-lite"/>
    </source>
</evidence>
<dbReference type="AlphaFoldDB" id="A0A803MYV7"/>
<feature type="region of interest" description="Disordered" evidence="1">
    <location>
        <begin position="168"/>
        <end position="190"/>
    </location>
</feature>
<sequence length="197" mass="22432">MFSHGGKTPSRYELLSMVKKHSNLLGKTIVDEQDASDVELDQAFWHDILNFYFVQGKQSRGRQDDDLIFFVRKMNIHAHNSSDDLNANSPYFVRRWASKVVKTVYASPSRVNFHLDSRKEAETFPAYPDICFAIDDFDSTFDTVVLSDADHCYCVVLNAHAGAAFPSEMPENEVSDKSPKTEDSGTNNKTKVWYISF</sequence>
<organism evidence="2 3">
    <name type="scientific">Chenopodium quinoa</name>
    <name type="common">Quinoa</name>
    <dbReference type="NCBI Taxonomy" id="63459"/>
    <lineage>
        <taxon>Eukaryota</taxon>
        <taxon>Viridiplantae</taxon>
        <taxon>Streptophyta</taxon>
        <taxon>Embryophyta</taxon>
        <taxon>Tracheophyta</taxon>
        <taxon>Spermatophyta</taxon>
        <taxon>Magnoliopsida</taxon>
        <taxon>eudicotyledons</taxon>
        <taxon>Gunneridae</taxon>
        <taxon>Pentapetalae</taxon>
        <taxon>Caryophyllales</taxon>
        <taxon>Chenopodiaceae</taxon>
        <taxon>Chenopodioideae</taxon>
        <taxon>Atripliceae</taxon>
        <taxon>Chenopodium</taxon>
    </lineage>
</organism>
<dbReference type="PANTHER" id="PTHR21477">
    <property type="entry name" value="ZGC:172139"/>
    <property type="match status" value="1"/>
</dbReference>
<proteinExistence type="predicted"/>
<reference evidence="2" key="1">
    <citation type="journal article" date="2017" name="Nature">
        <title>The genome of Chenopodium quinoa.</title>
        <authorList>
            <person name="Jarvis D.E."/>
            <person name="Ho Y.S."/>
            <person name="Lightfoot D.J."/>
            <person name="Schmoeckel S.M."/>
            <person name="Li B."/>
            <person name="Borm T.J.A."/>
            <person name="Ohyanagi H."/>
            <person name="Mineta K."/>
            <person name="Michell C.T."/>
            <person name="Saber N."/>
            <person name="Kharbatia N.M."/>
            <person name="Rupper R.R."/>
            <person name="Sharp A.R."/>
            <person name="Dally N."/>
            <person name="Boughton B.A."/>
            <person name="Woo Y.H."/>
            <person name="Gao G."/>
            <person name="Schijlen E.G.W.M."/>
            <person name="Guo X."/>
            <person name="Momin A.A."/>
            <person name="Negrao S."/>
            <person name="Al-Babili S."/>
            <person name="Gehring C."/>
            <person name="Roessner U."/>
            <person name="Jung C."/>
            <person name="Murphy K."/>
            <person name="Arold S.T."/>
            <person name="Gojobori T."/>
            <person name="van der Linden C.G."/>
            <person name="van Loo E.N."/>
            <person name="Jellen E.N."/>
            <person name="Maughan P.J."/>
            <person name="Tester M."/>
        </authorList>
    </citation>
    <scope>NUCLEOTIDE SEQUENCE [LARGE SCALE GENOMIC DNA]</scope>
    <source>
        <strain evidence="2">cv. PI 614886</strain>
    </source>
</reference>
<evidence type="ECO:0000313" key="2">
    <source>
        <dbReference type="EnsemblPlants" id="AUR62037460-RA:cds"/>
    </source>
</evidence>